<dbReference type="OrthoDB" id="8904808at2"/>
<comment type="caution">
    <text evidence="2">The sequence shown here is derived from an EMBL/GenBank/DDBJ whole genome shotgun (WGS) entry which is preliminary data.</text>
</comment>
<keyword evidence="3" id="KW-1185">Reference proteome</keyword>
<reference evidence="2 3" key="1">
    <citation type="submission" date="2017-02" db="EMBL/GenBank/DDBJ databases">
        <title>The new phylogeny of genus Mycobacterium.</title>
        <authorList>
            <person name="Tortoli E."/>
            <person name="Trovato A."/>
            <person name="Cirillo D.M."/>
        </authorList>
    </citation>
    <scope>NUCLEOTIDE SEQUENCE [LARGE SCALE GENOMIC DNA]</scope>
    <source>
        <strain evidence="2 3">RW6</strain>
    </source>
</reference>
<keyword evidence="1" id="KW-0472">Membrane</keyword>
<evidence type="ECO:0008006" key="4">
    <source>
        <dbReference type="Google" id="ProtNLM"/>
    </source>
</evidence>
<dbReference type="Pfam" id="PF10066">
    <property type="entry name" value="DUF2304"/>
    <property type="match status" value="1"/>
</dbReference>
<dbReference type="STRING" id="1927124.BST13_36255"/>
<accession>A0A1W9ZYF4</accession>
<gene>
    <name evidence="2" type="ORF">BST13_36255</name>
</gene>
<dbReference type="EMBL" id="MVHF01000068">
    <property type="protein sequence ID" value="ORA22516.1"/>
    <property type="molecule type" value="Genomic_DNA"/>
</dbReference>
<feature type="transmembrane region" description="Helical" evidence="1">
    <location>
        <begin position="68"/>
        <end position="88"/>
    </location>
</feature>
<keyword evidence="1" id="KW-1133">Transmembrane helix</keyword>
<dbReference type="InterPro" id="IPR019277">
    <property type="entry name" value="DUF2304"/>
</dbReference>
<proteinExistence type="predicted"/>
<dbReference type="AlphaFoldDB" id="A0A1W9ZYF4"/>
<protein>
    <recommendedName>
        <fullName evidence="4">DUF2304 domain-containing protein</fullName>
    </recommendedName>
</protein>
<keyword evidence="1" id="KW-0812">Transmembrane</keyword>
<evidence type="ECO:0000256" key="1">
    <source>
        <dbReference type="SAM" id="Phobius"/>
    </source>
</evidence>
<evidence type="ECO:0000313" key="3">
    <source>
        <dbReference type="Proteomes" id="UP000192448"/>
    </source>
</evidence>
<feature type="transmembrane region" description="Helical" evidence="1">
    <location>
        <begin position="6"/>
        <end position="23"/>
    </location>
</feature>
<name>A0A1W9ZYF4_9MYCO</name>
<dbReference type="Proteomes" id="UP000192448">
    <property type="component" value="Unassembled WGS sequence"/>
</dbReference>
<sequence length="114" mass="12904">MNWIQALLIVSVLALLVYLLNSRRSARSKAWVKVGFVLFVVAGIYAILRPDDTTVVANWLGVKRGTDLMEYVLIIAFVFVTLSAYLRFKDLELKYARLARSVALQNARVPTEDD</sequence>
<feature type="transmembrane region" description="Helical" evidence="1">
    <location>
        <begin position="30"/>
        <end position="48"/>
    </location>
</feature>
<dbReference type="RefSeq" id="WP_083170788.1">
    <property type="nucleotide sequence ID" value="NZ_MVHF01000068.1"/>
</dbReference>
<evidence type="ECO:0000313" key="2">
    <source>
        <dbReference type="EMBL" id="ORA22516.1"/>
    </source>
</evidence>
<organism evidence="2 3">
    <name type="scientific">Mycobacterium aquaticum</name>
    <dbReference type="NCBI Taxonomy" id="1927124"/>
    <lineage>
        <taxon>Bacteria</taxon>
        <taxon>Bacillati</taxon>
        <taxon>Actinomycetota</taxon>
        <taxon>Actinomycetes</taxon>
        <taxon>Mycobacteriales</taxon>
        <taxon>Mycobacteriaceae</taxon>
        <taxon>Mycobacterium</taxon>
    </lineage>
</organism>